<accession>A0A4Y2ALG7</accession>
<keyword evidence="2" id="KW-0808">Transferase</keyword>
<dbReference type="SUPFAM" id="SSF56672">
    <property type="entry name" value="DNA/RNA polymerases"/>
    <property type="match status" value="1"/>
</dbReference>
<dbReference type="SUPFAM" id="SSF56219">
    <property type="entry name" value="DNase I-like"/>
    <property type="match status" value="1"/>
</dbReference>
<dbReference type="EMBL" id="BGPR01000020">
    <property type="protein sequence ID" value="GBL79834.1"/>
    <property type="molecule type" value="Genomic_DNA"/>
</dbReference>
<evidence type="ECO:0000313" key="3">
    <source>
        <dbReference type="Proteomes" id="UP000499080"/>
    </source>
</evidence>
<sequence>MVNKAVDRSGGGLLTGIPKTTAGRIIPTSFSDDTNLEILATEIHFNNHKFIIVNLYAPQGFDIQQAKSFFESFSIPVIIFGYFNLHYPMWGSNNSIYLSNSFVDWLQNSNFVMLNTSNPTYTSYTGTNSLPDVTLCSTSIYHQVDCFVSDSTFESDHNPVITTSSLLGQTSKTIKTIDWNSIMKNTSEILSSTNSDLHDVMRKVSGIIKQNTKHSALPGIFSSTDIPEQWKHSIIVAVPKPNKDKSKINSYRPIALTFVCSKIFERILVQRITHNLIVNKKIPSYIYGFLPLRGNQLGIHTAITEAHHQKNYFIGINLDIKSAYDSVYIDGLVLKCLQLGITGHLSKFIHQFLHDRTQQIRWRNSLSDTKVIQKGLAQGSALFPVMLAIFMFDFFETLDEGFKCSIFADDIFIYCSYRSLEYIEKKLQNTMDNVYKWCTYWKLSISPEKSAIADLSKRRLLSTPRISYAGSPLPWKDSIKYLGIIFSKTNQNGAIVKNLRAKALEKINALKTIAYKSYGLRTKDLVCITNNGICSLFYYSCAITNKLSQTHFKICDTIQTIALRVALGLPKHCLAENFGKGNSL</sequence>
<keyword evidence="2" id="KW-0695">RNA-directed DNA polymerase</keyword>
<dbReference type="OrthoDB" id="1937528at2759"/>
<dbReference type="PANTHER" id="PTHR36688:SF1">
    <property type="entry name" value="ENDONUCLEASE_EXONUCLEASE_PHOSPHATASE DOMAIN-CONTAINING PROTEIN"/>
    <property type="match status" value="1"/>
</dbReference>
<protein>
    <submittedName>
        <fullName evidence="2">RNA-directed DNA polymerase from mobile element jockey</fullName>
    </submittedName>
</protein>
<gene>
    <name evidence="2" type="primary">pol_425</name>
    <name evidence="2" type="ORF">AVEN_28902_1</name>
</gene>
<dbReference type="Proteomes" id="UP000499080">
    <property type="component" value="Unassembled WGS sequence"/>
</dbReference>
<keyword evidence="3" id="KW-1185">Reference proteome</keyword>
<keyword evidence="2" id="KW-0548">Nucleotidyltransferase</keyword>
<dbReference type="PANTHER" id="PTHR36688">
    <property type="entry name" value="ENDO/EXONUCLEASE/PHOSPHATASE DOMAIN-CONTAINING PROTEIN"/>
    <property type="match status" value="1"/>
</dbReference>
<dbReference type="InterPro" id="IPR000477">
    <property type="entry name" value="RT_dom"/>
</dbReference>
<name>A0A4Y2ALG7_ARAVE</name>
<reference evidence="2 3" key="1">
    <citation type="journal article" date="2019" name="Sci. Rep.">
        <title>Orb-weaving spider Araneus ventricosus genome elucidates the spidroin gene catalogue.</title>
        <authorList>
            <person name="Kono N."/>
            <person name="Nakamura H."/>
            <person name="Ohtoshi R."/>
            <person name="Moran D.A.P."/>
            <person name="Shinohara A."/>
            <person name="Yoshida Y."/>
            <person name="Fujiwara M."/>
            <person name="Mori M."/>
            <person name="Tomita M."/>
            <person name="Arakawa K."/>
        </authorList>
    </citation>
    <scope>NUCLEOTIDE SEQUENCE [LARGE SCALE GENOMIC DNA]</scope>
</reference>
<dbReference type="InterPro" id="IPR005135">
    <property type="entry name" value="Endo/exonuclease/phosphatase"/>
</dbReference>
<dbReference type="Pfam" id="PF14529">
    <property type="entry name" value="Exo_endo_phos_2"/>
    <property type="match status" value="1"/>
</dbReference>
<comment type="caution">
    <text evidence="2">The sequence shown here is derived from an EMBL/GenBank/DDBJ whole genome shotgun (WGS) entry which is preliminary data.</text>
</comment>
<organism evidence="2 3">
    <name type="scientific">Araneus ventricosus</name>
    <name type="common">Orbweaver spider</name>
    <name type="synonym">Epeira ventricosa</name>
    <dbReference type="NCBI Taxonomy" id="182803"/>
    <lineage>
        <taxon>Eukaryota</taxon>
        <taxon>Metazoa</taxon>
        <taxon>Ecdysozoa</taxon>
        <taxon>Arthropoda</taxon>
        <taxon>Chelicerata</taxon>
        <taxon>Arachnida</taxon>
        <taxon>Araneae</taxon>
        <taxon>Araneomorphae</taxon>
        <taxon>Entelegynae</taxon>
        <taxon>Araneoidea</taxon>
        <taxon>Araneidae</taxon>
        <taxon>Araneus</taxon>
    </lineage>
</organism>
<dbReference type="PROSITE" id="PS50878">
    <property type="entry name" value="RT_POL"/>
    <property type="match status" value="1"/>
</dbReference>
<evidence type="ECO:0000313" key="2">
    <source>
        <dbReference type="EMBL" id="GBL79834.1"/>
    </source>
</evidence>
<dbReference type="Gene3D" id="3.60.10.10">
    <property type="entry name" value="Endonuclease/exonuclease/phosphatase"/>
    <property type="match status" value="1"/>
</dbReference>
<dbReference type="CDD" id="cd01650">
    <property type="entry name" value="RT_nLTR_like"/>
    <property type="match status" value="1"/>
</dbReference>
<dbReference type="GO" id="GO:0003964">
    <property type="term" value="F:RNA-directed DNA polymerase activity"/>
    <property type="evidence" value="ECO:0007669"/>
    <property type="project" value="UniProtKB-KW"/>
</dbReference>
<proteinExistence type="predicted"/>
<feature type="domain" description="Reverse transcriptase" evidence="1">
    <location>
        <begin position="219"/>
        <end position="486"/>
    </location>
</feature>
<dbReference type="InterPro" id="IPR036691">
    <property type="entry name" value="Endo/exonu/phosph_ase_sf"/>
</dbReference>
<evidence type="ECO:0000259" key="1">
    <source>
        <dbReference type="PROSITE" id="PS50878"/>
    </source>
</evidence>
<dbReference type="InterPro" id="IPR052560">
    <property type="entry name" value="RdDP_mobile_element"/>
</dbReference>
<dbReference type="Pfam" id="PF00078">
    <property type="entry name" value="RVT_1"/>
    <property type="match status" value="1"/>
</dbReference>
<dbReference type="InterPro" id="IPR043502">
    <property type="entry name" value="DNA/RNA_pol_sf"/>
</dbReference>
<dbReference type="AlphaFoldDB" id="A0A4Y2ALG7"/>